<organism evidence="4 5">
    <name type="scientific">Salegentibacter agarivorans</name>
    <dbReference type="NCBI Taxonomy" id="345907"/>
    <lineage>
        <taxon>Bacteria</taxon>
        <taxon>Pseudomonadati</taxon>
        <taxon>Bacteroidota</taxon>
        <taxon>Flavobacteriia</taxon>
        <taxon>Flavobacteriales</taxon>
        <taxon>Flavobacteriaceae</taxon>
        <taxon>Salegentibacter</taxon>
    </lineage>
</organism>
<sequence>MRYSIIKSDYGLTTITIMDGRILITFEKIFTLKKFNLFIVFAFFVFPALIQAQEAKEIDYRADRNIQDEKYPGAFVLSKVENQVYFKHEGIEVWCDLAIHYKDENFFRAFGNVRMQQGDTVKLNSNYAEYNGNSQFAFASGEVVMKRPQTTLESDSLFFDRLKQQAYYRSGGKVIDTGGVITSNIGRYFMEDDKYSFVSDVVLTNPEYIINSEQLDFYGETGHAYLYGPSTIESETSTVYCERGFYDTRGDTGYFVKNSKIDYENRTVKGDSMYFNRNTNFASATNNIEVIDTINESVVTGHYAEVFRDKDSVFITKRAVAASVQDRDSLFIHGDTIMITGKPEKRIIRGFYDVRLFKSDMSGKSDSVHINQQTGLTKMINITSGPVTSVTKRRSPVLWSGLSQMTGDTIHLQSNTKTEQLDSMRVFNNAFLIQKDTIDGYNQVKGMDLVGLFEDNELYQVDINKNTETLYYSRNSDQELIGINKTLSSSIKILFEEREIEDIYYYQNVDGNLTPEEDFPLNVRELIGFNWRGDERLLTKEDLFKGKPVPELVKIEGIPLPEEDEAFFDEREEGDDMLLNDKSRLKPEDLQNRAKDSIPQLKDAQQLINTENGDEENAAKTEAEELQNRLRDSIPQLKKQQEMIKATEQENKANPEAEEDQKDE</sequence>
<keyword evidence="2" id="KW-0472">Membrane</keyword>
<evidence type="ECO:0000313" key="5">
    <source>
        <dbReference type="Proteomes" id="UP000199116"/>
    </source>
</evidence>
<dbReference type="Gene3D" id="2.60.450.10">
    <property type="entry name" value="Lipopolysaccharide (LPS) transport protein A like domain"/>
    <property type="match status" value="1"/>
</dbReference>
<dbReference type="AlphaFoldDB" id="A0A1I2KY74"/>
<dbReference type="Proteomes" id="UP000199116">
    <property type="component" value="Unassembled WGS sequence"/>
</dbReference>
<feature type="transmembrane region" description="Helical" evidence="2">
    <location>
        <begin position="35"/>
        <end position="52"/>
    </location>
</feature>
<evidence type="ECO:0000256" key="2">
    <source>
        <dbReference type="SAM" id="Phobius"/>
    </source>
</evidence>
<proteinExistence type="predicted"/>
<evidence type="ECO:0000256" key="1">
    <source>
        <dbReference type="SAM" id="MobiDB-lite"/>
    </source>
</evidence>
<feature type="compositionally biased region" description="Basic and acidic residues" evidence="1">
    <location>
        <begin position="579"/>
        <end position="596"/>
    </location>
</feature>
<feature type="compositionally biased region" description="Basic and acidic residues" evidence="1">
    <location>
        <begin position="639"/>
        <end position="655"/>
    </location>
</feature>
<keyword evidence="2" id="KW-0812">Transmembrane</keyword>
<dbReference type="InterPro" id="IPR005653">
    <property type="entry name" value="OstA-like_N"/>
</dbReference>
<protein>
    <submittedName>
        <fullName evidence="4">OstA-like protein</fullName>
    </submittedName>
</protein>
<keyword evidence="5" id="KW-1185">Reference proteome</keyword>
<accession>A0A1I2KY74</accession>
<dbReference type="EMBL" id="FOOH01000006">
    <property type="protein sequence ID" value="SFF72032.1"/>
    <property type="molecule type" value="Genomic_DNA"/>
</dbReference>
<evidence type="ECO:0000313" key="4">
    <source>
        <dbReference type="EMBL" id="SFF72032.1"/>
    </source>
</evidence>
<evidence type="ECO:0000259" key="3">
    <source>
        <dbReference type="Pfam" id="PF13100"/>
    </source>
</evidence>
<gene>
    <name evidence="4" type="ORF">SAMN04488033_10683</name>
</gene>
<feature type="region of interest" description="Disordered" evidence="1">
    <location>
        <begin position="578"/>
        <end position="664"/>
    </location>
</feature>
<keyword evidence="2" id="KW-1133">Transmembrane helix</keyword>
<dbReference type="CDD" id="cd06462">
    <property type="entry name" value="Peptidase_S24_S26"/>
    <property type="match status" value="1"/>
</dbReference>
<dbReference type="Pfam" id="PF13100">
    <property type="entry name" value="OstA_2"/>
    <property type="match status" value="1"/>
</dbReference>
<feature type="compositionally biased region" description="Basic and acidic residues" evidence="1">
    <location>
        <begin position="617"/>
        <end position="632"/>
    </location>
</feature>
<reference evidence="5" key="1">
    <citation type="submission" date="2016-10" db="EMBL/GenBank/DDBJ databases">
        <authorList>
            <person name="Varghese N."/>
            <person name="Submissions S."/>
        </authorList>
    </citation>
    <scope>NUCLEOTIDE SEQUENCE [LARGE SCALE GENOMIC DNA]</scope>
    <source>
        <strain evidence="5">DSM 23515</strain>
    </source>
</reference>
<feature type="domain" description="Organic solvent tolerance-like N-terminal" evidence="3">
    <location>
        <begin position="79"/>
        <end position="213"/>
    </location>
</feature>
<name>A0A1I2KY74_9FLAO</name>